<evidence type="ECO:0000256" key="2">
    <source>
        <dbReference type="ARBA" id="ARBA00023125"/>
    </source>
</evidence>
<accession>I3ZIR2</accession>
<dbReference type="eggNOG" id="COG2188">
    <property type="taxonomic scope" value="Bacteria"/>
</dbReference>
<dbReference type="GO" id="GO:0045892">
    <property type="term" value="P:negative regulation of DNA-templated transcription"/>
    <property type="evidence" value="ECO:0007669"/>
    <property type="project" value="TreeGrafter"/>
</dbReference>
<dbReference type="HOGENOM" id="CLU_063236_4_0_0"/>
<dbReference type="SMART" id="SM00345">
    <property type="entry name" value="HTH_GNTR"/>
    <property type="match status" value="1"/>
</dbReference>
<protein>
    <submittedName>
        <fullName evidence="5">Transcriptional regulator</fullName>
    </submittedName>
</protein>
<dbReference type="Pfam" id="PF07702">
    <property type="entry name" value="UTRA"/>
    <property type="match status" value="1"/>
</dbReference>
<dbReference type="InterPro" id="IPR050679">
    <property type="entry name" value="Bact_HTH_transcr_reg"/>
</dbReference>
<dbReference type="InterPro" id="IPR000524">
    <property type="entry name" value="Tscrpt_reg_HTH_GntR"/>
</dbReference>
<dbReference type="Gene3D" id="3.40.1410.10">
    <property type="entry name" value="Chorismate lyase-like"/>
    <property type="match status" value="1"/>
</dbReference>
<dbReference type="GO" id="GO:0003700">
    <property type="term" value="F:DNA-binding transcription factor activity"/>
    <property type="evidence" value="ECO:0007669"/>
    <property type="project" value="InterPro"/>
</dbReference>
<dbReference type="GO" id="GO:0003677">
    <property type="term" value="F:DNA binding"/>
    <property type="evidence" value="ECO:0007669"/>
    <property type="project" value="UniProtKB-KW"/>
</dbReference>
<dbReference type="KEGG" id="trs:Terro_2895"/>
<sequence length="272" mass="29774">MPPRSIDPSASATLNDRIWSGMPRENLATRVANAIREQVQQGALQRGSQLRSEVELSRDLGVSRQTLREATRMLTLEGLLTIRHGMGTFVTDPPVTLSSPLNSMHSMSALIRANGGEPSIRELKVRRLTATAEVATALQISASSPVAEILRVRLISGKPLAVAYDYIALQERPEETLQLIQSFDGGSIYDFMRTKLQMPLLSSEASLTAVAAGKRHADLLKVKQGFPLLLVREIHMTGKQSHGLYSTVFHNSTLMEFTLVRPGSPGNHVSKV</sequence>
<dbReference type="InterPro" id="IPR011663">
    <property type="entry name" value="UTRA"/>
</dbReference>
<dbReference type="SMART" id="SM00866">
    <property type="entry name" value="UTRA"/>
    <property type="match status" value="1"/>
</dbReference>
<dbReference type="InterPro" id="IPR036388">
    <property type="entry name" value="WH-like_DNA-bd_sf"/>
</dbReference>
<organism evidence="5 6">
    <name type="scientific">Terriglobus roseus (strain DSM 18391 / NRRL B-41598 / KBS 63)</name>
    <dbReference type="NCBI Taxonomy" id="926566"/>
    <lineage>
        <taxon>Bacteria</taxon>
        <taxon>Pseudomonadati</taxon>
        <taxon>Acidobacteriota</taxon>
        <taxon>Terriglobia</taxon>
        <taxon>Terriglobales</taxon>
        <taxon>Acidobacteriaceae</taxon>
        <taxon>Terriglobus</taxon>
    </lineage>
</organism>
<proteinExistence type="predicted"/>
<keyword evidence="2" id="KW-0238">DNA-binding</keyword>
<dbReference type="AlphaFoldDB" id="I3ZIR2"/>
<dbReference type="PANTHER" id="PTHR44846">
    <property type="entry name" value="MANNOSYL-D-GLYCERATE TRANSPORT/METABOLISM SYSTEM REPRESSOR MNGR-RELATED"/>
    <property type="match status" value="1"/>
</dbReference>
<dbReference type="SUPFAM" id="SSF64288">
    <property type="entry name" value="Chorismate lyase-like"/>
    <property type="match status" value="1"/>
</dbReference>
<name>I3ZIR2_TERRK</name>
<evidence type="ECO:0000256" key="1">
    <source>
        <dbReference type="ARBA" id="ARBA00023015"/>
    </source>
</evidence>
<feature type="domain" description="HTH gntR-type" evidence="4">
    <location>
        <begin position="25"/>
        <end position="93"/>
    </location>
</feature>
<dbReference type="STRING" id="926566.Terro_2895"/>
<keyword evidence="6" id="KW-1185">Reference proteome</keyword>
<dbReference type="PANTHER" id="PTHR44846:SF17">
    <property type="entry name" value="GNTR-FAMILY TRANSCRIPTIONAL REGULATOR"/>
    <property type="match status" value="1"/>
</dbReference>
<dbReference type="InterPro" id="IPR028978">
    <property type="entry name" value="Chorismate_lyase_/UTRA_dom_sf"/>
</dbReference>
<keyword evidence="3" id="KW-0804">Transcription</keyword>
<dbReference type="SUPFAM" id="SSF46785">
    <property type="entry name" value="Winged helix' DNA-binding domain"/>
    <property type="match status" value="1"/>
</dbReference>
<dbReference type="OrthoDB" id="149756at2"/>
<gene>
    <name evidence="5" type="ordered locus">Terro_2895</name>
</gene>
<dbReference type="RefSeq" id="WP_014786394.1">
    <property type="nucleotide sequence ID" value="NC_018014.1"/>
</dbReference>
<evidence type="ECO:0000259" key="4">
    <source>
        <dbReference type="PROSITE" id="PS50949"/>
    </source>
</evidence>
<dbReference type="EMBL" id="CP003379">
    <property type="protein sequence ID" value="AFL89130.1"/>
    <property type="molecule type" value="Genomic_DNA"/>
</dbReference>
<dbReference type="CDD" id="cd07377">
    <property type="entry name" value="WHTH_GntR"/>
    <property type="match status" value="1"/>
</dbReference>
<dbReference type="InterPro" id="IPR036390">
    <property type="entry name" value="WH_DNA-bd_sf"/>
</dbReference>
<keyword evidence="1" id="KW-0805">Transcription regulation</keyword>
<dbReference type="Proteomes" id="UP000006056">
    <property type="component" value="Chromosome"/>
</dbReference>
<dbReference type="PROSITE" id="PS50949">
    <property type="entry name" value="HTH_GNTR"/>
    <property type="match status" value="1"/>
</dbReference>
<dbReference type="PRINTS" id="PR00035">
    <property type="entry name" value="HTHGNTR"/>
</dbReference>
<dbReference type="Pfam" id="PF00392">
    <property type="entry name" value="GntR"/>
    <property type="match status" value="1"/>
</dbReference>
<reference evidence="5 6" key="1">
    <citation type="submission" date="2012-06" db="EMBL/GenBank/DDBJ databases">
        <title>Complete genome of Terriglobus roseus DSM 18391.</title>
        <authorList>
            <consortium name="US DOE Joint Genome Institute (JGI-PGF)"/>
            <person name="Lucas S."/>
            <person name="Copeland A."/>
            <person name="Lapidus A."/>
            <person name="Glavina del Rio T."/>
            <person name="Dalin E."/>
            <person name="Tice H."/>
            <person name="Bruce D."/>
            <person name="Goodwin L."/>
            <person name="Pitluck S."/>
            <person name="Peters L."/>
            <person name="Mikhailova N."/>
            <person name="Munk A.C.C."/>
            <person name="Kyrpides N."/>
            <person name="Mavromatis K."/>
            <person name="Ivanova N."/>
            <person name="Brettin T."/>
            <person name="Detter J.C."/>
            <person name="Han C."/>
            <person name="Larimer F."/>
            <person name="Land M."/>
            <person name="Hauser L."/>
            <person name="Markowitz V."/>
            <person name="Cheng J.-F."/>
            <person name="Hugenholtz P."/>
            <person name="Woyke T."/>
            <person name="Wu D."/>
            <person name="Brambilla E."/>
            <person name="Klenk H.-P."/>
            <person name="Eisen J.A."/>
        </authorList>
    </citation>
    <scope>NUCLEOTIDE SEQUENCE [LARGE SCALE GENOMIC DNA]</scope>
    <source>
        <strain evidence="6">DSM 18391 / NRRL B-41598 / KBS 63</strain>
    </source>
</reference>
<evidence type="ECO:0000256" key="3">
    <source>
        <dbReference type="ARBA" id="ARBA00023163"/>
    </source>
</evidence>
<evidence type="ECO:0000313" key="6">
    <source>
        <dbReference type="Proteomes" id="UP000006056"/>
    </source>
</evidence>
<dbReference type="Gene3D" id="1.10.10.10">
    <property type="entry name" value="Winged helix-like DNA-binding domain superfamily/Winged helix DNA-binding domain"/>
    <property type="match status" value="1"/>
</dbReference>
<evidence type="ECO:0000313" key="5">
    <source>
        <dbReference type="EMBL" id="AFL89130.1"/>
    </source>
</evidence>